<dbReference type="EMBL" id="SZVO01000011">
    <property type="protein sequence ID" value="TKT89627.1"/>
    <property type="molecule type" value="Genomic_DNA"/>
</dbReference>
<feature type="transmembrane region" description="Helical" evidence="1">
    <location>
        <begin position="12"/>
        <end position="30"/>
    </location>
</feature>
<protein>
    <recommendedName>
        <fullName evidence="4">Lipoprotein</fullName>
    </recommendedName>
</protein>
<dbReference type="Proteomes" id="UP000304900">
    <property type="component" value="Unassembled WGS sequence"/>
</dbReference>
<organism evidence="2 3">
    <name type="scientific">Dyadobacter frigoris</name>
    <dbReference type="NCBI Taxonomy" id="2576211"/>
    <lineage>
        <taxon>Bacteria</taxon>
        <taxon>Pseudomonadati</taxon>
        <taxon>Bacteroidota</taxon>
        <taxon>Cytophagia</taxon>
        <taxon>Cytophagales</taxon>
        <taxon>Spirosomataceae</taxon>
        <taxon>Dyadobacter</taxon>
    </lineage>
</organism>
<evidence type="ECO:0008006" key="4">
    <source>
        <dbReference type="Google" id="ProtNLM"/>
    </source>
</evidence>
<dbReference type="AlphaFoldDB" id="A0A4U6D0I5"/>
<gene>
    <name evidence="2" type="ORF">FDK13_22475</name>
</gene>
<dbReference type="RefSeq" id="WP_285544792.1">
    <property type="nucleotide sequence ID" value="NZ_BSQH01000009.1"/>
</dbReference>
<keyword evidence="3" id="KW-1185">Reference proteome</keyword>
<keyword evidence="1" id="KW-0812">Transmembrane</keyword>
<comment type="caution">
    <text evidence="2">The sequence shown here is derived from an EMBL/GenBank/DDBJ whole genome shotgun (WGS) entry which is preliminary data.</text>
</comment>
<evidence type="ECO:0000313" key="3">
    <source>
        <dbReference type="Proteomes" id="UP000304900"/>
    </source>
</evidence>
<evidence type="ECO:0000256" key="1">
    <source>
        <dbReference type="SAM" id="Phobius"/>
    </source>
</evidence>
<proteinExistence type="predicted"/>
<keyword evidence="1" id="KW-0472">Membrane</keyword>
<evidence type="ECO:0000313" key="2">
    <source>
        <dbReference type="EMBL" id="TKT89627.1"/>
    </source>
</evidence>
<dbReference type="PROSITE" id="PS51257">
    <property type="entry name" value="PROKAR_LIPOPROTEIN"/>
    <property type="match status" value="1"/>
</dbReference>
<accession>A0A4U6D0I5</accession>
<name>A0A4U6D0I5_9BACT</name>
<keyword evidence="1" id="KW-1133">Transmembrane helix</keyword>
<reference evidence="2 3" key="1">
    <citation type="submission" date="2019-05" db="EMBL/GenBank/DDBJ databases">
        <title>Dyadobacter AR-3-8 sp. nov., isolated from arctic soil.</title>
        <authorList>
            <person name="Chaudhary D.K."/>
        </authorList>
    </citation>
    <scope>NUCLEOTIDE SEQUENCE [LARGE SCALE GENOMIC DNA]</scope>
    <source>
        <strain evidence="2 3">AR-3-8</strain>
    </source>
</reference>
<sequence length="203" mass="23268">MNNKVTISSFRFLIFTPIICLFAGICLLVTSCDSAQERQSKVMTYYDLKEFIESQVPILNNEKPEVIKTMSVSGKNETRTSGDVDWKKELELFIQADINKPAYSKSYSISKPDSLTVLYTLKPGESLPVRYLKIEMDKTSGTPLMIKALLRSENKLYQSEKNIEMHGSVQDSQWHLNSYTIKGYQKLATMDKKSFDVIVRVQR</sequence>